<feature type="binding site" evidence="2">
    <location>
        <position position="139"/>
    </location>
    <ligand>
        <name>Mn(2+)</name>
        <dbReference type="ChEBI" id="CHEBI:29035"/>
        <label>2</label>
    </ligand>
</feature>
<accession>A0A2M8PCX3</accession>
<feature type="binding site" evidence="2">
    <location>
        <position position="364"/>
    </location>
    <ligand>
        <name>Mn(2+)</name>
        <dbReference type="ChEBI" id="CHEBI:29035"/>
        <label>2</label>
    </ligand>
</feature>
<evidence type="ECO:0000256" key="2">
    <source>
        <dbReference type="PIRSR" id="PIRSR005962-1"/>
    </source>
</evidence>
<dbReference type="SUPFAM" id="SSF55031">
    <property type="entry name" value="Bacterial exopeptidase dimerisation domain"/>
    <property type="match status" value="1"/>
</dbReference>
<feature type="domain" description="Peptidase M20 dimerisation" evidence="3">
    <location>
        <begin position="188"/>
        <end position="280"/>
    </location>
</feature>
<dbReference type="InterPro" id="IPR002933">
    <property type="entry name" value="Peptidase_M20"/>
</dbReference>
<gene>
    <name evidence="4" type="ORF">CUN49_10725</name>
    <name evidence="5" type="ORF">CUN50_01680</name>
</gene>
<feature type="binding site" evidence="2">
    <location>
        <position position="103"/>
    </location>
    <ligand>
        <name>Mn(2+)</name>
        <dbReference type="ChEBI" id="CHEBI:29035"/>
        <label>2</label>
    </ligand>
</feature>
<dbReference type="Proteomes" id="UP000228947">
    <property type="component" value="Unassembled WGS sequence"/>
</dbReference>
<dbReference type="InterPro" id="IPR036264">
    <property type="entry name" value="Bact_exopeptidase_dim_dom"/>
</dbReference>
<dbReference type="Pfam" id="PF01546">
    <property type="entry name" value="Peptidase_M20"/>
    <property type="match status" value="1"/>
</dbReference>
<dbReference type="GO" id="GO:0046872">
    <property type="term" value="F:metal ion binding"/>
    <property type="evidence" value="ECO:0007669"/>
    <property type="project" value="UniProtKB-KW"/>
</dbReference>
<proteinExistence type="predicted"/>
<dbReference type="Proteomes" id="UP000229681">
    <property type="component" value="Unassembled WGS sequence"/>
</dbReference>
<keyword evidence="2" id="KW-0479">Metal-binding</keyword>
<sequence length="396" mass="42183">MAIDWLAQAQALRTELVARRRDLHRHPELAFEEQRTASLVAAELSALGLEVQTGIGRTGVVGVLEGAREGMTVLVRCDMDALPIAEANTTDYASQVPNKMHACGHDGHVAIGLGVAKLLAARRNQIAGRIKFVFQPAEEIAAGAKAMIADGVLEAPVPQVALGLHLWNNLPVGTVSLTEGAAMASANDFSVTVRGKGGHGALPNETHDPIFAAVQIISALQSVISRNVGGLETAVLSVCNIHGGDANNVIPSEVKFGGTFRTYQPDVNDLVTRRLHEIAEGVAAALGCTAQVQAQLLAPALINDSEVNARLRAAFKRLAPHLTYVDDARTMASEDMACFLERVRGTYFFVGSADYKRGLNFPHHHPRFDFDEEALLIGTGLLAAAVAEYVLPSAQE</sequence>
<dbReference type="AlphaFoldDB" id="A0A2M8PCX3"/>
<dbReference type="SUPFAM" id="SSF53187">
    <property type="entry name" value="Zn-dependent exopeptidases"/>
    <property type="match status" value="1"/>
</dbReference>
<evidence type="ECO:0000256" key="1">
    <source>
        <dbReference type="ARBA" id="ARBA00022801"/>
    </source>
</evidence>
<keyword evidence="2" id="KW-0464">Manganese</keyword>
<accession>A0A2M8Q019</accession>
<comment type="caution">
    <text evidence="4">The sequence shown here is derived from an EMBL/GenBank/DDBJ whole genome shotgun (WGS) entry which is preliminary data.</text>
</comment>
<dbReference type="PANTHER" id="PTHR11014:SF63">
    <property type="entry name" value="METALLOPEPTIDASE, PUTATIVE (AFU_ORTHOLOGUE AFUA_6G09600)-RELATED"/>
    <property type="match status" value="1"/>
</dbReference>
<feature type="binding site" evidence="2">
    <location>
        <position position="105"/>
    </location>
    <ligand>
        <name>Mn(2+)</name>
        <dbReference type="ChEBI" id="CHEBI:29035"/>
        <label>2</label>
    </ligand>
</feature>
<dbReference type="EMBL" id="PGTM01000160">
    <property type="protein sequence ID" value="PJF35402.1"/>
    <property type="molecule type" value="Genomic_DNA"/>
</dbReference>
<evidence type="ECO:0000313" key="6">
    <source>
        <dbReference type="Proteomes" id="UP000228947"/>
    </source>
</evidence>
<feature type="binding site" evidence="2">
    <location>
        <position position="165"/>
    </location>
    <ligand>
        <name>Mn(2+)</name>
        <dbReference type="ChEBI" id="CHEBI:29035"/>
        <label>2</label>
    </ligand>
</feature>
<dbReference type="GO" id="GO:0050118">
    <property type="term" value="F:N-acetyldiaminopimelate deacetylase activity"/>
    <property type="evidence" value="ECO:0007669"/>
    <property type="project" value="UniProtKB-ARBA"/>
</dbReference>
<dbReference type="PANTHER" id="PTHR11014">
    <property type="entry name" value="PEPTIDASE M20 FAMILY MEMBER"/>
    <property type="match status" value="1"/>
</dbReference>
<dbReference type="NCBIfam" id="TIGR01891">
    <property type="entry name" value="amidohydrolases"/>
    <property type="match status" value="1"/>
</dbReference>
<dbReference type="PIRSF" id="PIRSF005962">
    <property type="entry name" value="Pept_M20D_amidohydro"/>
    <property type="match status" value="1"/>
</dbReference>
<evidence type="ECO:0000313" key="5">
    <source>
        <dbReference type="EMBL" id="PJF43125.1"/>
    </source>
</evidence>
<comment type="cofactor">
    <cofactor evidence="2">
        <name>Mn(2+)</name>
        <dbReference type="ChEBI" id="CHEBI:29035"/>
    </cofactor>
    <text evidence="2">The Mn(2+) ion enhances activity.</text>
</comment>
<keyword evidence="1 4" id="KW-0378">Hydrolase</keyword>
<evidence type="ECO:0000259" key="3">
    <source>
        <dbReference type="Pfam" id="PF07687"/>
    </source>
</evidence>
<organism evidence="4 7">
    <name type="scientific">Candidatus Thermofonsia Clade 1 bacterium</name>
    <dbReference type="NCBI Taxonomy" id="2364210"/>
    <lineage>
        <taxon>Bacteria</taxon>
        <taxon>Bacillati</taxon>
        <taxon>Chloroflexota</taxon>
        <taxon>Candidatus Thermofontia</taxon>
        <taxon>Candidatus Thermofonsia Clade 1</taxon>
    </lineage>
</organism>
<protein>
    <submittedName>
        <fullName evidence="4">Amidohydrolase</fullName>
    </submittedName>
</protein>
<dbReference type="Pfam" id="PF07687">
    <property type="entry name" value="M20_dimer"/>
    <property type="match status" value="1"/>
</dbReference>
<dbReference type="Gene3D" id="3.40.630.10">
    <property type="entry name" value="Zn peptidases"/>
    <property type="match status" value="1"/>
</dbReference>
<reference evidence="6 7" key="1">
    <citation type="submission" date="2017-11" db="EMBL/GenBank/DDBJ databases">
        <title>Evolution of Phototrophy in the Chloroflexi Phylum Driven by Horizontal Gene Transfer.</title>
        <authorList>
            <person name="Ward L.M."/>
            <person name="Hemp J."/>
            <person name="Shih P.M."/>
            <person name="Mcglynn S.E."/>
            <person name="Fischer W."/>
        </authorList>
    </citation>
    <scope>NUCLEOTIDE SEQUENCE [LARGE SCALE GENOMIC DNA]</scope>
    <source>
        <strain evidence="5">CP1_1M</strain>
        <strain evidence="4">JP3_13</strain>
    </source>
</reference>
<dbReference type="FunFam" id="3.30.70.360:FF:000001">
    <property type="entry name" value="N-acetyldiaminopimelate deacetylase"/>
    <property type="match status" value="1"/>
</dbReference>
<name>A0A2M8PCX3_9CHLR</name>
<evidence type="ECO:0000313" key="4">
    <source>
        <dbReference type="EMBL" id="PJF35402.1"/>
    </source>
</evidence>
<dbReference type="InterPro" id="IPR017439">
    <property type="entry name" value="Amidohydrolase"/>
</dbReference>
<dbReference type="EMBL" id="PGTL01000004">
    <property type="protein sequence ID" value="PJF43125.1"/>
    <property type="molecule type" value="Genomic_DNA"/>
</dbReference>
<evidence type="ECO:0000313" key="7">
    <source>
        <dbReference type="Proteomes" id="UP000229681"/>
    </source>
</evidence>
<dbReference type="GO" id="GO:0019877">
    <property type="term" value="P:diaminopimelate biosynthetic process"/>
    <property type="evidence" value="ECO:0007669"/>
    <property type="project" value="UniProtKB-ARBA"/>
</dbReference>
<dbReference type="InterPro" id="IPR011650">
    <property type="entry name" value="Peptidase_M20_dimer"/>
</dbReference>
<dbReference type="Gene3D" id="3.30.70.360">
    <property type="match status" value="1"/>
</dbReference>